<feature type="compositionally biased region" description="Acidic residues" evidence="2">
    <location>
        <begin position="2425"/>
        <end position="2437"/>
    </location>
</feature>
<feature type="region of interest" description="Disordered" evidence="2">
    <location>
        <begin position="1323"/>
        <end position="1416"/>
    </location>
</feature>
<feature type="compositionally biased region" description="Basic and acidic residues" evidence="2">
    <location>
        <begin position="164"/>
        <end position="175"/>
    </location>
</feature>
<feature type="region of interest" description="Disordered" evidence="2">
    <location>
        <begin position="1923"/>
        <end position="1968"/>
    </location>
</feature>
<reference evidence="4 5" key="1">
    <citation type="submission" date="2017-09" db="EMBL/GenBank/DDBJ databases">
        <title>Genome sequencing of Besnoitia besnoiti strain Bb-Ger1.</title>
        <authorList>
            <person name="Schares G."/>
            <person name="Venepally P."/>
            <person name="Lorenzi H.A."/>
        </authorList>
    </citation>
    <scope>NUCLEOTIDE SEQUENCE [LARGE SCALE GENOMIC DNA]</scope>
    <source>
        <strain evidence="4 5">Bb-Ger1</strain>
    </source>
</reference>
<name>A0A2A9MIM5_BESBE</name>
<feature type="domain" description="PX" evidence="3">
    <location>
        <begin position="54"/>
        <end position="316"/>
    </location>
</feature>
<dbReference type="CDD" id="cd06093">
    <property type="entry name" value="PX_domain"/>
    <property type="match status" value="1"/>
</dbReference>
<dbReference type="Pfam" id="PF00787">
    <property type="entry name" value="PX"/>
    <property type="match status" value="1"/>
</dbReference>
<feature type="compositionally biased region" description="Low complexity" evidence="2">
    <location>
        <begin position="1323"/>
        <end position="1346"/>
    </location>
</feature>
<feature type="compositionally biased region" description="Low complexity" evidence="2">
    <location>
        <begin position="760"/>
        <end position="774"/>
    </location>
</feature>
<proteinExistence type="predicted"/>
<feature type="compositionally biased region" description="Low complexity" evidence="2">
    <location>
        <begin position="584"/>
        <end position="597"/>
    </location>
</feature>
<feature type="region of interest" description="Disordered" evidence="2">
    <location>
        <begin position="1451"/>
        <end position="1552"/>
    </location>
</feature>
<feature type="compositionally biased region" description="Low complexity" evidence="2">
    <location>
        <begin position="1511"/>
        <end position="1530"/>
    </location>
</feature>
<protein>
    <recommendedName>
        <fullName evidence="3">PX domain-containing protein</fullName>
    </recommendedName>
</protein>
<feature type="compositionally biased region" description="Basic and acidic residues" evidence="2">
    <location>
        <begin position="782"/>
        <end position="808"/>
    </location>
</feature>
<feature type="region of interest" description="Disordered" evidence="2">
    <location>
        <begin position="1983"/>
        <end position="2014"/>
    </location>
</feature>
<evidence type="ECO:0000259" key="3">
    <source>
        <dbReference type="PROSITE" id="PS50195"/>
    </source>
</evidence>
<evidence type="ECO:0000313" key="5">
    <source>
        <dbReference type="Proteomes" id="UP000224006"/>
    </source>
</evidence>
<dbReference type="PANTHER" id="PTHR23159:SF31">
    <property type="entry name" value="CENTROSOME-ASSOCIATED PROTEIN CEP250 ISOFORM X1"/>
    <property type="match status" value="1"/>
</dbReference>
<feature type="compositionally biased region" description="Low complexity" evidence="2">
    <location>
        <begin position="834"/>
        <end position="847"/>
    </location>
</feature>
<dbReference type="VEuPathDB" id="ToxoDB:BESB_001770"/>
<gene>
    <name evidence="4" type="ORF">BESB_001770</name>
</gene>
<accession>A0A2A9MIM5</accession>
<feature type="compositionally biased region" description="Low complexity" evidence="2">
    <location>
        <begin position="1369"/>
        <end position="1399"/>
    </location>
</feature>
<feature type="region of interest" description="Disordered" evidence="2">
    <location>
        <begin position="905"/>
        <end position="1051"/>
    </location>
</feature>
<feature type="region of interest" description="Disordered" evidence="2">
    <location>
        <begin position="2058"/>
        <end position="2109"/>
    </location>
</feature>
<feature type="region of interest" description="Disordered" evidence="2">
    <location>
        <begin position="584"/>
        <end position="673"/>
    </location>
</feature>
<feature type="region of interest" description="Disordered" evidence="2">
    <location>
        <begin position="1600"/>
        <end position="1629"/>
    </location>
</feature>
<comment type="caution">
    <text evidence="4">The sequence shown here is derived from an EMBL/GenBank/DDBJ whole genome shotgun (WGS) entry which is preliminary data.</text>
</comment>
<feature type="compositionally biased region" description="Low complexity" evidence="2">
    <location>
        <begin position="1600"/>
        <end position="1616"/>
    </location>
</feature>
<feature type="region of interest" description="Disordered" evidence="2">
    <location>
        <begin position="2417"/>
        <end position="2440"/>
    </location>
</feature>
<evidence type="ECO:0000256" key="2">
    <source>
        <dbReference type="SAM" id="MobiDB-lite"/>
    </source>
</evidence>
<feature type="compositionally biased region" description="Polar residues" evidence="2">
    <location>
        <begin position="1012"/>
        <end position="1022"/>
    </location>
</feature>
<dbReference type="InterPro" id="IPR001683">
    <property type="entry name" value="PX_dom"/>
</dbReference>
<feature type="compositionally biased region" description="Gly residues" evidence="2">
    <location>
        <begin position="739"/>
        <end position="749"/>
    </location>
</feature>
<feature type="compositionally biased region" description="Basic residues" evidence="2">
    <location>
        <begin position="1037"/>
        <end position="1048"/>
    </location>
</feature>
<feature type="coiled-coil region" evidence="1">
    <location>
        <begin position="2443"/>
        <end position="2477"/>
    </location>
</feature>
<dbReference type="EMBL" id="NWUJ01000001">
    <property type="protein sequence ID" value="PFH37835.1"/>
    <property type="molecule type" value="Genomic_DNA"/>
</dbReference>
<dbReference type="GeneID" id="40305240"/>
<feature type="region of interest" description="Disordered" evidence="2">
    <location>
        <begin position="153"/>
        <end position="193"/>
    </location>
</feature>
<keyword evidence="5" id="KW-1185">Reference proteome</keyword>
<dbReference type="GO" id="GO:0035091">
    <property type="term" value="F:phosphatidylinositol binding"/>
    <property type="evidence" value="ECO:0007669"/>
    <property type="project" value="InterPro"/>
</dbReference>
<feature type="region of interest" description="Disordered" evidence="2">
    <location>
        <begin position="1752"/>
        <end position="1866"/>
    </location>
</feature>
<feature type="coiled-coil region" evidence="1">
    <location>
        <begin position="2189"/>
        <end position="2311"/>
    </location>
</feature>
<feature type="compositionally biased region" description="Low complexity" evidence="2">
    <location>
        <begin position="1170"/>
        <end position="1179"/>
    </location>
</feature>
<feature type="compositionally biased region" description="Basic and acidic residues" evidence="2">
    <location>
        <begin position="946"/>
        <end position="956"/>
    </location>
</feature>
<feature type="region of interest" description="Disordered" evidence="2">
    <location>
        <begin position="435"/>
        <end position="459"/>
    </location>
</feature>
<feature type="compositionally biased region" description="Low complexity" evidence="2">
    <location>
        <begin position="989"/>
        <end position="1006"/>
    </location>
</feature>
<organism evidence="4 5">
    <name type="scientific">Besnoitia besnoiti</name>
    <name type="common">Apicomplexan protozoan</name>
    <dbReference type="NCBI Taxonomy" id="94643"/>
    <lineage>
        <taxon>Eukaryota</taxon>
        <taxon>Sar</taxon>
        <taxon>Alveolata</taxon>
        <taxon>Apicomplexa</taxon>
        <taxon>Conoidasida</taxon>
        <taxon>Coccidia</taxon>
        <taxon>Eucoccidiorida</taxon>
        <taxon>Eimeriorina</taxon>
        <taxon>Sarcocystidae</taxon>
        <taxon>Besnoitia</taxon>
    </lineage>
</organism>
<feature type="region of interest" description="Disordered" evidence="2">
    <location>
        <begin position="728"/>
        <end position="856"/>
    </location>
</feature>
<feature type="compositionally biased region" description="Basic and acidic residues" evidence="2">
    <location>
        <begin position="1958"/>
        <end position="1968"/>
    </location>
</feature>
<dbReference type="InterPro" id="IPR036871">
    <property type="entry name" value="PX_dom_sf"/>
</dbReference>
<dbReference type="PANTHER" id="PTHR23159">
    <property type="entry name" value="CENTROSOMAL PROTEIN 2"/>
    <property type="match status" value="1"/>
</dbReference>
<dbReference type="RefSeq" id="XP_029221844.1">
    <property type="nucleotide sequence ID" value="XM_029358932.1"/>
</dbReference>
<evidence type="ECO:0000256" key="1">
    <source>
        <dbReference type="SAM" id="Coils"/>
    </source>
</evidence>
<dbReference type="Proteomes" id="UP000224006">
    <property type="component" value="Chromosome I"/>
</dbReference>
<feature type="coiled-coil region" evidence="1">
    <location>
        <begin position="2572"/>
        <end position="2606"/>
    </location>
</feature>
<feature type="compositionally biased region" description="Basic and acidic residues" evidence="2">
    <location>
        <begin position="1997"/>
        <end position="2006"/>
    </location>
</feature>
<feature type="region of interest" description="Disordered" evidence="2">
    <location>
        <begin position="1154"/>
        <end position="1179"/>
    </location>
</feature>
<keyword evidence="1" id="KW-0175">Coiled coil</keyword>
<dbReference type="OrthoDB" id="332987at2759"/>
<feature type="compositionally biased region" description="Polar residues" evidence="2">
    <location>
        <begin position="1845"/>
        <end position="1861"/>
    </location>
</feature>
<feature type="region of interest" description="Disordered" evidence="2">
    <location>
        <begin position="1244"/>
        <end position="1263"/>
    </location>
</feature>
<sequence>MDSLHGAPAYADERVDVGDEQMTGLVGNFSSRSHLHECGTLGLGQHIDDEAPLPFAVTIPHAEVVNRGVWMTHMCYLVQFSDMGVVCTVRRRFSDFQRLAQDLDRLLSHSCTHILCATASPPASPRGLQKRSSALGLICPSVKRPSDLVVVPGSQASSECAPPAHEDRGDRHARQPLEGGPGGPSDGSQPFQAPLRFPSLLSRRCEHHRLRSPRSEADGDRALGARGPRDALLRAHASEARLWSRDDGLPACRRCVGKGSIVSALPPKRVFGNMDPLFVEDRRWELERFLHRLLLREEVFLLAPFWAFFEASHAAALMARFFVLTAPARRRSGACDVSVLFATQETLSGLRDLVCTALRDAREAARQREGGEAPEGGVERGFAAEGCERGSLAAALPLPRNLTSCTDAELFSADSAAAFFPSPFASRPLASLNEAHPPAHARETAPDDPGASGAASRGPAARRFDPELWRLCHPHFILRLLCMVSDGLYLPAFMQLQVVDLLSLLLALSRPLVLPLLMQARAFVLVFRLLEYAATSVHAEATRRLKRQASVRGAAGGRLQRLGRQGCWEGGSWRSLSPSSSFLASASSTSSRSQSPSEDGDAARRRRRDRAVDSPEEPPGTDAPSNSCPEGACLERSGERRTPKGKRRSRVLPRPAGGGGRAGCAERGRQAAGASGDHLRVLLDVADACMRLCITLVEVCPEEFLFFLTSCEGLLRLRDLLLLRKQSAPTPLGSRDSPEGGGRARGGSGPSEERRRRSRSSSSRSPRASAAPGGEASPTRGGGKDGDRRSRQKRSERAASGDTGREAEEEREGNLCQTLHGGVAQGDESDEELSSATSAGSSLGSDLSAEEDDSSPAPAALLAALHRRAKRQMLLCMVPLSPLSRVVTRDVVAAAVRIKRDELEHKSRGRRRRCISPASSASSGFEGPMPEAADASRRGGGRQSRRSRDAEGRESDFGAEMRLGCGHAGLPPPLDSHGDFELKRRGRHSAGLSPSSASSAPCSLAGAGCGESSGNTDTSSDAEISRKGSGPSGARAPRLRRPRPRRSRSPSFSLSFYETEETRKALKGRLHSFVALLLWTALPLVGVGRALTSPQSLGLEILSLLYTSRCATSARILCALLLASLLRSTRSYFLLQPQAPCRRLRGALVSPHWRGDRSLPPSQVPPAPPGARGASASAHLSPLSAPATLPQSVASSSSQSLCGVSSHPELSPAASAGATSALSASAEAALGACSAARPAAGAACGGWSQPAAREEKEKRGNAARAKQAAEAIGALPLLLLMRSLKKPAEAQLPSRGVSAALLHYLLQPGMSSRLLPLLSSSFSSPLLSPSTSPSESRLSSSGSESPSSRRRPHGQPPPCFDSAPGQGGPPSSRSSPASAVASPASGPARFSSPFSPEPSRGAETPEEVNADDQSGAREASAMEISFFVCWLLAVLATRANPLFHALKREERSLAEEEPATRPLVLSLEEQDAAVREEEASSGGGRGQSDDSNPVGACRASSLASPAEGQKASGLPVASSAPPSAPAGCFPGDPPPPACGRGQAGASSEGPRLPARVHALADAAERGNQRIRLSVEALLPVASVDGSRKFDFSGAQASLVPPVRLPSPSSSSSSRFSQRARRARRPSSLQPFMGSGLPFFSSLGRALSVCSSASASSPPTSTRKHPFSAHFGAAPSLRFDAAVSPSALSRAFLRSGLIPLLFRLSQQSPSVALQRLAALSLLWIPAWPWSAAVPAAGLPAAFTNGVGGRDLADAALGAGKPPGDARRQAAAPGEASKTARGASRRGRDSREGGGGRGDAAAQEESEQEEPRREETGPPAQSSDLHCSALPPGTLHLSAVSSPARGESSSTSPAASLEAQSPESAGAGAPSRELVILRGRLAVIQLLLQQVQEEGESQRGRLQREKALMQLRQKLVAARRSPLVSWGGGAPGGPRGREARGAAAWRQTSEGTHEPRRRLERPLSQDPARLRGDCRRGSLCGCARSASSLPALPQGGGATHEERRERQRQFSSLSLRDHPNEVGCPFACASPRDDLAVEWRRGKNGDEADAATRGDARTLASLHSQGEGEACGRDSLGRAEEAAGDSEHEARASRNTGKRERMNSAGARGGEDDMLAVLKKLRHLRRKRREMKRDAARATGFLTKTRVRLESLHLRASSLEHRLATQLASLFSSLLARDRHEQLLRAALLAKEAQEGEAKRAADEQSEAERRAHARLQEAAEKATALKRQATRTRNRWMEVEQLIAAAPQRRQKLEEQADFREQVLRHLREELSQKRNRLDRARLEYELKQQARRELQIDARQTEAALEVYTRALQRRQAALEAAGSLDASSAVSASSPACAAVLSPGDGGEEAGERGGGFSLAPFVRLLPPRLQSLPEVVDVLSRAEEESATSVPAAPLRFLRLLESLVAAEREALAAEGVARDSDNESGGEESDEDAESLPREALQLEEEVDRRAAEVANHERQLAQLRQAIAEQTDRETLLKKAEELQTHVRLCDAEVSRLVEEEKALRRVFFREKEENEKARRAFLAQAEERTRASLALAAHTRTHDAERRQMETLLRRAEHELRIAFLLLQHIEASLTQMKQERRRVETALREERRTRENLATQIATAMKCMRDLRAELAGVEGDDEVRQF</sequence>
<dbReference type="Gene3D" id="3.30.1520.10">
    <property type="entry name" value="Phox-like domain"/>
    <property type="match status" value="1"/>
</dbReference>
<evidence type="ECO:0000313" key="4">
    <source>
        <dbReference type="EMBL" id="PFH37835.1"/>
    </source>
</evidence>
<dbReference type="KEGG" id="bbes:BESB_001770"/>
<feature type="compositionally biased region" description="Low complexity" evidence="2">
    <location>
        <begin position="1752"/>
        <end position="1761"/>
    </location>
</feature>
<feature type="compositionally biased region" description="Basic and acidic residues" evidence="2">
    <location>
        <begin position="2068"/>
        <end position="2100"/>
    </location>
</feature>
<dbReference type="PROSITE" id="PS50195">
    <property type="entry name" value="PX"/>
    <property type="match status" value="1"/>
</dbReference>
<dbReference type="SUPFAM" id="SSF64268">
    <property type="entry name" value="PX domain"/>
    <property type="match status" value="2"/>
</dbReference>
<feature type="compositionally biased region" description="Low complexity" evidence="2">
    <location>
        <begin position="449"/>
        <end position="459"/>
    </location>
</feature>